<organism evidence="1 2">
    <name type="scientific">Panagrolaimus sp. JU765</name>
    <dbReference type="NCBI Taxonomy" id="591449"/>
    <lineage>
        <taxon>Eukaryota</taxon>
        <taxon>Metazoa</taxon>
        <taxon>Ecdysozoa</taxon>
        <taxon>Nematoda</taxon>
        <taxon>Chromadorea</taxon>
        <taxon>Rhabditida</taxon>
        <taxon>Tylenchina</taxon>
        <taxon>Panagrolaimomorpha</taxon>
        <taxon>Panagrolaimoidea</taxon>
        <taxon>Panagrolaimidae</taxon>
        <taxon>Panagrolaimus</taxon>
    </lineage>
</organism>
<dbReference type="Proteomes" id="UP000887576">
    <property type="component" value="Unplaced"/>
</dbReference>
<evidence type="ECO:0000313" key="2">
    <source>
        <dbReference type="WBParaSite" id="JU765_v2.g3529.t1"/>
    </source>
</evidence>
<evidence type="ECO:0000313" key="1">
    <source>
        <dbReference type="Proteomes" id="UP000887576"/>
    </source>
</evidence>
<accession>A0AC34R5I1</accession>
<sequence length="188" mass="21042">IALLRKPKIITPAWLLMQFRNNMLSNLTFDLIALGVSTSEFETQLKPYLSNIAEWMKAYMVPPMGQNNALIDGSVIQDIEDMEINMWSDVIGVKGRIDVAFRRKSDGRIVPLELKTGKSNYSRDHEAQVLLYCMLLSERDSGQIPPGMLLYLKDATSKSINPNPNSLKQIISTRNGMSIFGGHIGIDA</sequence>
<dbReference type="WBParaSite" id="JU765_v2.g3529.t1">
    <property type="protein sequence ID" value="JU765_v2.g3529.t1"/>
    <property type="gene ID" value="JU765_v2.g3529"/>
</dbReference>
<protein>
    <submittedName>
        <fullName evidence="2">DNA replication ATP-dependent helicase/nuclease DNA2</fullName>
    </submittedName>
</protein>
<reference evidence="2" key="1">
    <citation type="submission" date="2022-11" db="UniProtKB">
        <authorList>
            <consortium name="WormBaseParasite"/>
        </authorList>
    </citation>
    <scope>IDENTIFICATION</scope>
</reference>
<proteinExistence type="predicted"/>
<name>A0AC34R5I1_9BILA</name>